<dbReference type="CDD" id="cd00397">
    <property type="entry name" value="DNA_BRE_C"/>
    <property type="match status" value="1"/>
</dbReference>
<dbReference type="AlphaFoldDB" id="A0A256FAE9"/>
<dbReference type="Proteomes" id="UP000216345">
    <property type="component" value="Unassembled WGS sequence"/>
</dbReference>
<evidence type="ECO:0000256" key="2">
    <source>
        <dbReference type="ARBA" id="ARBA00023172"/>
    </source>
</evidence>
<dbReference type="PANTHER" id="PTHR30349">
    <property type="entry name" value="PHAGE INTEGRASE-RELATED"/>
    <property type="match status" value="1"/>
</dbReference>
<dbReference type="GO" id="GO:0015074">
    <property type="term" value="P:DNA integration"/>
    <property type="evidence" value="ECO:0007669"/>
    <property type="project" value="UniProtKB-KW"/>
</dbReference>
<keyword evidence="2" id="KW-0233">DNA recombination</keyword>
<proteinExistence type="predicted"/>
<comment type="caution">
    <text evidence="4">The sequence shown here is derived from an EMBL/GenBank/DDBJ whole genome shotgun (WGS) entry which is preliminary data.</text>
</comment>
<dbReference type="GO" id="GO:0006310">
    <property type="term" value="P:DNA recombination"/>
    <property type="evidence" value="ECO:0007669"/>
    <property type="project" value="UniProtKB-KW"/>
</dbReference>
<dbReference type="RefSeq" id="WP_094578041.1">
    <property type="nucleotide sequence ID" value="NZ_JBHEEL010000013.1"/>
</dbReference>
<evidence type="ECO:0000313" key="4">
    <source>
        <dbReference type="EMBL" id="OYR11822.1"/>
    </source>
</evidence>
<keyword evidence="5" id="KW-1185">Reference proteome</keyword>
<dbReference type="Gene3D" id="1.10.443.10">
    <property type="entry name" value="Intergrase catalytic core"/>
    <property type="match status" value="1"/>
</dbReference>
<dbReference type="PROSITE" id="PS51898">
    <property type="entry name" value="TYR_RECOMBINASE"/>
    <property type="match status" value="1"/>
</dbReference>
<dbReference type="PANTHER" id="PTHR30349:SF64">
    <property type="entry name" value="PROPHAGE INTEGRASE INTD-RELATED"/>
    <property type="match status" value="1"/>
</dbReference>
<dbReference type="InterPro" id="IPR011010">
    <property type="entry name" value="DNA_brk_join_enz"/>
</dbReference>
<dbReference type="Pfam" id="PF00589">
    <property type="entry name" value="Phage_integrase"/>
    <property type="match status" value="1"/>
</dbReference>
<keyword evidence="1" id="KW-0229">DNA integration</keyword>
<gene>
    <name evidence="4" type="ORF">CEV32_1356</name>
</gene>
<dbReference type="OrthoDB" id="9801717at2"/>
<evidence type="ECO:0000256" key="1">
    <source>
        <dbReference type="ARBA" id="ARBA00022908"/>
    </source>
</evidence>
<evidence type="ECO:0000313" key="5">
    <source>
        <dbReference type="Proteomes" id="UP000216345"/>
    </source>
</evidence>
<accession>A0A256FAE9</accession>
<evidence type="ECO:0000259" key="3">
    <source>
        <dbReference type="PROSITE" id="PS51898"/>
    </source>
</evidence>
<reference evidence="4 5" key="1">
    <citation type="submission" date="2017-07" db="EMBL/GenBank/DDBJ databases">
        <title>Phylogenetic study on the rhizospheric bacterium Ochrobactrum sp. A44.</title>
        <authorList>
            <person name="Krzyzanowska D.M."/>
            <person name="Ossowicki A."/>
            <person name="Rajewska M."/>
            <person name="Maciag T."/>
            <person name="Kaczynski Z."/>
            <person name="Czerwicka M."/>
            <person name="Jafra S."/>
        </authorList>
    </citation>
    <scope>NUCLEOTIDE SEQUENCE [LARGE SCALE GENOMIC DNA]</scope>
    <source>
        <strain evidence="4 5">PR17</strain>
    </source>
</reference>
<dbReference type="EMBL" id="NNRK01000031">
    <property type="protein sequence ID" value="OYR11822.1"/>
    <property type="molecule type" value="Genomic_DNA"/>
</dbReference>
<dbReference type="InterPro" id="IPR002104">
    <property type="entry name" value="Integrase_catalytic"/>
</dbReference>
<dbReference type="GO" id="GO:0003677">
    <property type="term" value="F:DNA binding"/>
    <property type="evidence" value="ECO:0007669"/>
    <property type="project" value="InterPro"/>
</dbReference>
<sequence length="190" mass="21372">MINDPNGKRLYLTASERQAFLKSAAKTPGAIRSFCETLHYTGCRISEALNLTVDRVDLENETVVFETLKKRRSGVYRSVPVPAQLINTLELVHHIRRPGKLDRKLWPWSRATGWRYIKSVMQDAGISEGPHTSPKGLRHGYGVNAISSGVPLNLLSRWMGHSAIEITSIYANAIGNEQKMISARMWEDLN</sequence>
<name>A0A256FAE9_9HYPH</name>
<feature type="domain" description="Tyr recombinase" evidence="3">
    <location>
        <begin position="7"/>
        <end position="185"/>
    </location>
</feature>
<dbReference type="InterPro" id="IPR013762">
    <property type="entry name" value="Integrase-like_cat_sf"/>
</dbReference>
<organism evidence="4 5">
    <name type="scientific">Brucella rhizosphaerae</name>
    <dbReference type="NCBI Taxonomy" id="571254"/>
    <lineage>
        <taxon>Bacteria</taxon>
        <taxon>Pseudomonadati</taxon>
        <taxon>Pseudomonadota</taxon>
        <taxon>Alphaproteobacteria</taxon>
        <taxon>Hyphomicrobiales</taxon>
        <taxon>Brucellaceae</taxon>
        <taxon>Brucella/Ochrobactrum group</taxon>
        <taxon>Brucella</taxon>
    </lineage>
</organism>
<dbReference type="SUPFAM" id="SSF56349">
    <property type="entry name" value="DNA breaking-rejoining enzymes"/>
    <property type="match status" value="1"/>
</dbReference>
<dbReference type="InterPro" id="IPR050090">
    <property type="entry name" value="Tyrosine_recombinase_XerCD"/>
</dbReference>
<protein>
    <submittedName>
        <fullName evidence="4">Phage integrase family protein</fullName>
    </submittedName>
</protein>